<evidence type="ECO:0000313" key="2">
    <source>
        <dbReference type="Proteomes" id="UP000561417"/>
    </source>
</evidence>
<dbReference type="EMBL" id="JACHIM010000020">
    <property type="protein sequence ID" value="MBB5074506.1"/>
    <property type="molecule type" value="Genomic_DNA"/>
</dbReference>
<proteinExistence type="predicted"/>
<evidence type="ECO:0000313" key="1">
    <source>
        <dbReference type="EMBL" id="MBB5074506.1"/>
    </source>
</evidence>
<name>A0A840NP23_9HYPH</name>
<dbReference type="AlphaFoldDB" id="A0A840NP23"/>
<feature type="non-terminal residue" evidence="1">
    <location>
        <position position="1"/>
    </location>
</feature>
<comment type="caution">
    <text evidence="1">The sequence shown here is derived from an EMBL/GenBank/DDBJ whole genome shotgun (WGS) entry which is preliminary data.</text>
</comment>
<gene>
    <name evidence="1" type="ORF">HNQ69_001658</name>
</gene>
<reference evidence="1 2" key="1">
    <citation type="submission" date="2020-08" db="EMBL/GenBank/DDBJ databases">
        <title>Genomic Encyclopedia of Type Strains, Phase IV (KMG-IV): sequencing the most valuable type-strain genomes for metagenomic binning, comparative biology and taxonomic classification.</title>
        <authorList>
            <person name="Goeker M."/>
        </authorList>
    </citation>
    <scope>NUCLEOTIDE SEQUENCE [LARGE SCALE GENOMIC DNA]</scope>
    <source>
        <strain evidence="1 2">DSM 28538</strain>
    </source>
</reference>
<keyword evidence="2" id="KW-1185">Reference proteome</keyword>
<sequence>DVFAGYVNRGALWVRICRVCEPRYFVDVFAGYVNRGALWMCLQGM</sequence>
<protein>
    <submittedName>
        <fullName evidence="1">Uncharacterized protein</fullName>
    </submittedName>
</protein>
<accession>A0A840NP23</accession>
<organism evidence="1 2">
    <name type="scientific">Bartonella callosciuri</name>
    <dbReference type="NCBI Taxonomy" id="686223"/>
    <lineage>
        <taxon>Bacteria</taxon>
        <taxon>Pseudomonadati</taxon>
        <taxon>Pseudomonadota</taxon>
        <taxon>Alphaproteobacteria</taxon>
        <taxon>Hyphomicrobiales</taxon>
        <taxon>Bartonellaceae</taxon>
        <taxon>Bartonella</taxon>
    </lineage>
</organism>
<dbReference type="Proteomes" id="UP000561417">
    <property type="component" value="Unassembled WGS sequence"/>
</dbReference>